<name>R2NVE0_9ENTE</name>
<dbReference type="InterPro" id="IPR051534">
    <property type="entry name" value="CBASS_pafABC_assoc_protein"/>
</dbReference>
<reference evidence="5 7" key="2">
    <citation type="submission" date="2013-03" db="EMBL/GenBank/DDBJ databases">
        <title>The Genome Sequence of Enterococcus malodoratus ATCC_43197 (PacBio/Illumina hybrid assembly).</title>
        <authorList>
            <consortium name="The Broad Institute Genomics Platform"/>
            <consortium name="The Broad Institute Genome Sequencing Center for Infectious Disease"/>
            <person name="Earl A."/>
            <person name="Russ C."/>
            <person name="Gilmore M."/>
            <person name="Surin D."/>
            <person name="Walker B."/>
            <person name="Young S."/>
            <person name="Zeng Q."/>
            <person name="Gargeya S."/>
            <person name="Fitzgerald M."/>
            <person name="Haas B."/>
            <person name="Abouelleil A."/>
            <person name="Allen A.W."/>
            <person name="Alvarado L."/>
            <person name="Arachchi H.M."/>
            <person name="Berlin A.M."/>
            <person name="Chapman S.B."/>
            <person name="Gainer-Dewar J."/>
            <person name="Goldberg J."/>
            <person name="Griggs A."/>
            <person name="Gujja S."/>
            <person name="Hansen M."/>
            <person name="Howarth C."/>
            <person name="Imamovic A."/>
            <person name="Ireland A."/>
            <person name="Larimer J."/>
            <person name="McCowan C."/>
            <person name="Murphy C."/>
            <person name="Pearson M."/>
            <person name="Poon T.W."/>
            <person name="Priest M."/>
            <person name="Roberts A."/>
            <person name="Saif S."/>
            <person name="Shea T."/>
            <person name="Sisk P."/>
            <person name="Sykes S."/>
            <person name="Wortman J."/>
            <person name="Nusbaum C."/>
            <person name="Birren B."/>
        </authorList>
    </citation>
    <scope>NUCLEOTIDE SEQUENCE [LARGE SCALE GENOMIC DNA]</scope>
    <source>
        <strain evidence="5 7">ATCC 43197</strain>
    </source>
</reference>
<comment type="caution">
    <text evidence="4">The sequence shown here is derived from an EMBL/GenBank/DDBJ whole genome shotgun (WGS) entry which is preliminary data.</text>
</comment>
<evidence type="ECO:0008006" key="8">
    <source>
        <dbReference type="Google" id="ProtNLM"/>
    </source>
</evidence>
<dbReference type="PATRIC" id="fig|1158601.3.peg.2577"/>
<dbReference type="InterPro" id="IPR057727">
    <property type="entry name" value="WCX_dom"/>
</dbReference>
<dbReference type="PANTHER" id="PTHR34580">
    <property type="match status" value="1"/>
</dbReference>
<dbReference type="PANTHER" id="PTHR34580:SF1">
    <property type="entry name" value="PROTEIN PAFC"/>
    <property type="match status" value="1"/>
</dbReference>
<dbReference type="OrthoDB" id="9815009at2"/>
<feature type="domain" description="Helix-turn-helix type 11" evidence="1">
    <location>
        <begin position="5"/>
        <end position="58"/>
    </location>
</feature>
<dbReference type="GeneID" id="79786236"/>
<reference evidence="4 6" key="1">
    <citation type="submission" date="2013-02" db="EMBL/GenBank/DDBJ databases">
        <title>The Genome Sequence of Enterococcus malodoratus ATCC_43197.</title>
        <authorList>
            <consortium name="The Broad Institute Genome Sequencing Platform"/>
            <consortium name="The Broad Institute Genome Sequencing Center for Infectious Disease"/>
            <person name="Earl A.M."/>
            <person name="Gilmore M.S."/>
            <person name="Lebreton F."/>
            <person name="Walker B."/>
            <person name="Young S.K."/>
            <person name="Zeng Q."/>
            <person name="Gargeya S."/>
            <person name="Fitzgerald M."/>
            <person name="Haas B."/>
            <person name="Abouelleil A."/>
            <person name="Alvarado L."/>
            <person name="Arachchi H.M."/>
            <person name="Berlin A.M."/>
            <person name="Chapman S.B."/>
            <person name="Dewar J."/>
            <person name="Goldberg J."/>
            <person name="Griggs A."/>
            <person name="Gujja S."/>
            <person name="Hansen M."/>
            <person name="Howarth C."/>
            <person name="Imamovic A."/>
            <person name="Larimer J."/>
            <person name="McCowan C."/>
            <person name="Murphy C."/>
            <person name="Neiman D."/>
            <person name="Pearson M."/>
            <person name="Priest M."/>
            <person name="Roberts A."/>
            <person name="Saif S."/>
            <person name="Shea T."/>
            <person name="Sisk P."/>
            <person name="Sykes S."/>
            <person name="Wortman J."/>
            <person name="Nusbaum C."/>
            <person name="Birren B."/>
        </authorList>
    </citation>
    <scope>NUCLEOTIDE SEQUENCE [LARGE SCALE GENOMIC DNA]</scope>
    <source>
        <strain evidence="4 6">ATCC 43197</strain>
    </source>
</reference>
<dbReference type="EMBL" id="AJAK01000018">
    <property type="protein sequence ID" value="EOH75992.1"/>
    <property type="molecule type" value="Genomic_DNA"/>
</dbReference>
<dbReference type="InterPro" id="IPR028349">
    <property type="entry name" value="PafC-like"/>
</dbReference>
<dbReference type="SUPFAM" id="SSF46785">
    <property type="entry name" value="Winged helix' DNA-binding domain"/>
    <property type="match status" value="1"/>
</dbReference>
<evidence type="ECO:0000313" key="5">
    <source>
        <dbReference type="EMBL" id="EOT67440.1"/>
    </source>
</evidence>
<dbReference type="InterPro" id="IPR013196">
    <property type="entry name" value="HTH_11"/>
</dbReference>
<organism evidence="4 6">
    <name type="scientific">Enterococcus malodoratus ATCC 43197</name>
    <dbReference type="NCBI Taxonomy" id="1158601"/>
    <lineage>
        <taxon>Bacteria</taxon>
        <taxon>Bacillati</taxon>
        <taxon>Bacillota</taxon>
        <taxon>Bacilli</taxon>
        <taxon>Lactobacillales</taxon>
        <taxon>Enterococcaceae</taxon>
        <taxon>Enterococcus</taxon>
    </lineage>
</organism>
<dbReference type="Gene3D" id="1.10.10.10">
    <property type="entry name" value="Winged helix-like DNA-binding domain superfamily/Winged helix DNA-binding domain"/>
    <property type="match status" value="1"/>
</dbReference>
<sequence length="300" mass="34684">MNNGRLFGIIYHLLNTKKTTSTELSNLFEVSTRTIYRDLDVLSALGIPICTEPGRNGGIYLLDNFILDKVLLSKKEQEHLLLALKGIESVTPEISEQSYSKLQSVFNLSFDNWLEVDFSPWYQERDNLQFELLKSGILAKKQVEFDYISSKSQSEKRVCNPVKLVFKSQTWYLQAFCLNRNEFRFFKISRMSSLRMTDETFASMTVPKVSKPVMEGELLSLKLSFSKEILYRVFDEFKHDEIAIQPDGTAIVSTQMPDQKWLIRHLLSYGKHMKILSPDSLKCRMKQEIAEVLSNYAADD</sequence>
<dbReference type="Proteomes" id="UP000013783">
    <property type="component" value="Unassembled WGS sequence"/>
</dbReference>
<dbReference type="STRING" id="71451.RV07_GL002568"/>
<dbReference type="PIRSF" id="PIRSF016838">
    <property type="entry name" value="PafC"/>
    <property type="match status" value="1"/>
</dbReference>
<evidence type="ECO:0000259" key="3">
    <source>
        <dbReference type="Pfam" id="PF25583"/>
    </source>
</evidence>
<evidence type="ECO:0000259" key="2">
    <source>
        <dbReference type="Pfam" id="PF13280"/>
    </source>
</evidence>
<dbReference type="InterPro" id="IPR036390">
    <property type="entry name" value="WH_DNA-bd_sf"/>
</dbReference>
<dbReference type="RefSeq" id="WP_010741424.1">
    <property type="nucleotide sequence ID" value="NZ_KB946251.1"/>
</dbReference>
<evidence type="ECO:0000313" key="4">
    <source>
        <dbReference type="EMBL" id="EOH75992.1"/>
    </source>
</evidence>
<dbReference type="Pfam" id="PF25583">
    <property type="entry name" value="WCX"/>
    <property type="match status" value="1"/>
</dbReference>
<gene>
    <name evidence="5" type="ORF">I585_02961</name>
    <name evidence="4" type="ORF">UAI_02622</name>
</gene>
<dbReference type="Pfam" id="PF13280">
    <property type="entry name" value="WYL"/>
    <property type="match status" value="1"/>
</dbReference>
<dbReference type="InterPro" id="IPR036388">
    <property type="entry name" value="WH-like_DNA-bd_sf"/>
</dbReference>
<accession>R2NVE0</accession>
<protein>
    <recommendedName>
        <fullName evidence="8">HTH deoR-type domain-containing protein</fullName>
    </recommendedName>
</protein>
<evidence type="ECO:0000313" key="7">
    <source>
        <dbReference type="Proteomes" id="UP000014148"/>
    </source>
</evidence>
<dbReference type="Proteomes" id="UP000014148">
    <property type="component" value="Unassembled WGS sequence"/>
</dbReference>
<dbReference type="eggNOG" id="COG2378">
    <property type="taxonomic scope" value="Bacteria"/>
</dbReference>
<evidence type="ECO:0000259" key="1">
    <source>
        <dbReference type="Pfam" id="PF08279"/>
    </source>
</evidence>
<keyword evidence="7" id="KW-1185">Reference proteome</keyword>
<dbReference type="PROSITE" id="PS52050">
    <property type="entry name" value="WYL"/>
    <property type="match status" value="1"/>
</dbReference>
<dbReference type="EMBL" id="ASWA01000003">
    <property type="protein sequence ID" value="EOT67440.1"/>
    <property type="molecule type" value="Genomic_DNA"/>
</dbReference>
<dbReference type="AlphaFoldDB" id="R2NVE0"/>
<dbReference type="Pfam" id="PF08279">
    <property type="entry name" value="HTH_11"/>
    <property type="match status" value="1"/>
</dbReference>
<evidence type="ECO:0000313" key="6">
    <source>
        <dbReference type="Proteomes" id="UP000013783"/>
    </source>
</evidence>
<feature type="domain" description="WCX" evidence="3">
    <location>
        <begin position="219"/>
        <end position="293"/>
    </location>
</feature>
<dbReference type="InterPro" id="IPR026881">
    <property type="entry name" value="WYL_dom"/>
</dbReference>
<feature type="domain" description="WYL" evidence="2">
    <location>
        <begin position="130"/>
        <end position="196"/>
    </location>
</feature>
<proteinExistence type="predicted"/>